<dbReference type="Proteomes" id="UP001500730">
    <property type="component" value="Unassembled WGS sequence"/>
</dbReference>
<evidence type="ECO:0000256" key="1">
    <source>
        <dbReference type="SAM" id="MobiDB-lite"/>
    </source>
</evidence>
<sequence length="104" mass="11067">MQLAQGCGVEGARLHALHAETPQSRAHLTRRAGREGQGQHALRLLRTRVHGIRDPVGDGAGLARAGTREDAQGARRGRRDLALLGVEPLEDLVGRGCGGYCAQE</sequence>
<organism evidence="2 3">
    <name type="scientific">Terrabacter carboxydivorans</name>
    <dbReference type="NCBI Taxonomy" id="619730"/>
    <lineage>
        <taxon>Bacteria</taxon>
        <taxon>Bacillati</taxon>
        <taxon>Actinomycetota</taxon>
        <taxon>Actinomycetes</taxon>
        <taxon>Micrococcales</taxon>
        <taxon>Intrasporangiaceae</taxon>
        <taxon>Terrabacter</taxon>
    </lineage>
</organism>
<evidence type="ECO:0000313" key="2">
    <source>
        <dbReference type="EMBL" id="GAA2492523.1"/>
    </source>
</evidence>
<keyword evidence="3" id="KW-1185">Reference proteome</keyword>
<name>A0ABP5ZBV2_9MICO</name>
<reference evidence="3" key="1">
    <citation type="journal article" date="2019" name="Int. J. Syst. Evol. Microbiol.">
        <title>The Global Catalogue of Microorganisms (GCM) 10K type strain sequencing project: providing services to taxonomists for standard genome sequencing and annotation.</title>
        <authorList>
            <consortium name="The Broad Institute Genomics Platform"/>
            <consortium name="The Broad Institute Genome Sequencing Center for Infectious Disease"/>
            <person name="Wu L."/>
            <person name="Ma J."/>
        </authorList>
    </citation>
    <scope>NUCLEOTIDE SEQUENCE [LARGE SCALE GENOMIC DNA]</scope>
    <source>
        <strain evidence="3">JCM 16259</strain>
    </source>
</reference>
<proteinExistence type="predicted"/>
<feature type="region of interest" description="Disordered" evidence="1">
    <location>
        <begin position="57"/>
        <end position="76"/>
    </location>
</feature>
<dbReference type="EMBL" id="BAAARE010000015">
    <property type="protein sequence ID" value="GAA2492523.1"/>
    <property type="molecule type" value="Genomic_DNA"/>
</dbReference>
<gene>
    <name evidence="2" type="ORF">GCM10009858_33150</name>
</gene>
<accession>A0ABP5ZBV2</accession>
<feature type="region of interest" description="Disordered" evidence="1">
    <location>
        <begin position="15"/>
        <end position="40"/>
    </location>
</feature>
<protein>
    <submittedName>
        <fullName evidence="2">Uncharacterized protein</fullName>
    </submittedName>
</protein>
<evidence type="ECO:0000313" key="3">
    <source>
        <dbReference type="Proteomes" id="UP001500730"/>
    </source>
</evidence>
<comment type="caution">
    <text evidence="2">The sequence shown here is derived from an EMBL/GenBank/DDBJ whole genome shotgun (WGS) entry which is preliminary data.</text>
</comment>